<feature type="transmembrane region" description="Helical" evidence="11">
    <location>
        <begin position="403"/>
        <end position="423"/>
    </location>
</feature>
<feature type="chain" id="PRO_5034542288" evidence="12">
    <location>
        <begin position="19"/>
        <end position="771"/>
    </location>
</feature>
<evidence type="ECO:0000256" key="3">
    <source>
        <dbReference type="ARBA" id="ARBA00022448"/>
    </source>
</evidence>
<dbReference type="EMBL" id="WIGO01000106">
    <property type="protein sequence ID" value="KAF6829588.1"/>
    <property type="molecule type" value="Genomic_DNA"/>
</dbReference>
<dbReference type="GO" id="GO:0006879">
    <property type="term" value="P:intracellular iron ion homeostasis"/>
    <property type="evidence" value="ECO:0007669"/>
    <property type="project" value="TreeGrafter"/>
</dbReference>
<dbReference type="Gene3D" id="3.40.50.80">
    <property type="entry name" value="Nucleotide-binding domain of ferredoxin-NADP reductase (FNR) module"/>
    <property type="match status" value="1"/>
</dbReference>
<protein>
    <submittedName>
        <fullName evidence="14">Ferric-chelate reductase</fullName>
    </submittedName>
</protein>
<keyword evidence="9 11" id="KW-0472">Membrane</keyword>
<sequence>MRSLVGIVVLLLVQGACGQTGSGIIGFGISLYEDLCCQACHDSLSSLFLTCTAFSNETGANTMPSMGGMAGMPEMGTSMGTTSPECYASNTPWLQTMAYCIQQKCNAHGYPADKQTECFKRQAVNGASTPSLRDSLPIVAPVIELAANAMWLNVTSLVNKDIYFSNYGTAGEFARSEYLHTKYSVALYILVIGTIAIGGLLAQLAVTFPSIQKKLQERSFWPKLRQHVFLPSLIGSRRLEPLPGQTGYMPRRTLSVFIVVYVILNVIFSAVGYGSFQPNVNFKSKGFELCEYIGNRTGTLSLVNASIAILFAGRNNLLIAWTGWSQTTFITLHRWAARVATLQALVHSIVYTLAYWQPGYSGAAAYAAKAMEPFYWWGIIATMCFCLATGFSVLPIRISFYETFLALHVILAVLALVACWYHLVPHFGYAFGYQTWLYICFAYWGFERVSRVARVAFYNRLGGSKAVVEAIPNSKVMQLTVYPDVSWEFGPGQHTFLYIPGMGKFWENHPFSIAGWKGGKRTATSVFDEDARPGSKDANKEYPAVTVVRSTAAEYEERASIIFLIQAHGGATERLRRRLVWSPSPSVELPVYTEGPYAGHRARLQPLCEAETVLCIVGGIGITGVLGLIQQYANMARTDGESVARSRGVLCKTRRFILAWSSRDSSVIDHVRWRFLDDAPGFECAFWCTEGIGSETAPKDDRGYEGYATTTGIHLGRMNIGVVIKSCLDKNSRTTVMVCGPGRMADEATKHVVNCVRDGFPVDLIEESFAW</sequence>
<dbReference type="Pfam" id="PF08030">
    <property type="entry name" value="NAD_binding_6"/>
    <property type="match status" value="1"/>
</dbReference>
<feature type="signal peptide" evidence="12">
    <location>
        <begin position="1"/>
        <end position="18"/>
    </location>
</feature>
<evidence type="ECO:0000256" key="8">
    <source>
        <dbReference type="ARBA" id="ARBA00023065"/>
    </source>
</evidence>
<dbReference type="GO" id="GO:0006826">
    <property type="term" value="P:iron ion transport"/>
    <property type="evidence" value="ECO:0007669"/>
    <property type="project" value="TreeGrafter"/>
</dbReference>
<evidence type="ECO:0000256" key="12">
    <source>
        <dbReference type="SAM" id="SignalP"/>
    </source>
</evidence>
<evidence type="ECO:0000256" key="1">
    <source>
        <dbReference type="ARBA" id="ARBA00004141"/>
    </source>
</evidence>
<dbReference type="SFLD" id="SFLDS00052">
    <property type="entry name" value="Ferric_Reductase_Domain"/>
    <property type="match status" value="1"/>
</dbReference>
<evidence type="ECO:0000256" key="6">
    <source>
        <dbReference type="ARBA" id="ARBA00022989"/>
    </source>
</evidence>
<keyword evidence="7" id="KW-0560">Oxidoreductase</keyword>
<dbReference type="PANTHER" id="PTHR32361:SF9">
    <property type="entry name" value="FERRIC REDUCTASE TRANSMEMBRANE COMPONENT 3-RELATED"/>
    <property type="match status" value="1"/>
</dbReference>
<comment type="caution">
    <text evidence="14">The sequence shown here is derived from an EMBL/GenBank/DDBJ whole genome shotgun (WGS) entry which is preliminary data.</text>
</comment>
<dbReference type="GO" id="GO:0015677">
    <property type="term" value="P:copper ion import"/>
    <property type="evidence" value="ECO:0007669"/>
    <property type="project" value="TreeGrafter"/>
</dbReference>
<keyword evidence="10" id="KW-0325">Glycoprotein</keyword>
<feature type="transmembrane region" description="Helical" evidence="11">
    <location>
        <begin position="335"/>
        <end position="354"/>
    </location>
</feature>
<dbReference type="InterPro" id="IPR013112">
    <property type="entry name" value="FAD-bd_8"/>
</dbReference>
<evidence type="ECO:0000256" key="11">
    <source>
        <dbReference type="SAM" id="Phobius"/>
    </source>
</evidence>
<comment type="subcellular location">
    <subcellularLocation>
        <location evidence="1">Membrane</location>
        <topology evidence="1">Multi-pass membrane protein</topology>
    </subcellularLocation>
</comment>
<keyword evidence="15" id="KW-1185">Reference proteome</keyword>
<keyword evidence="5" id="KW-0249">Electron transport</keyword>
<evidence type="ECO:0000256" key="9">
    <source>
        <dbReference type="ARBA" id="ARBA00023136"/>
    </source>
</evidence>
<dbReference type="Pfam" id="PF01794">
    <property type="entry name" value="Ferric_reduct"/>
    <property type="match status" value="1"/>
</dbReference>
<feature type="transmembrane region" description="Helical" evidence="11">
    <location>
        <begin position="429"/>
        <end position="446"/>
    </location>
</feature>
<keyword evidence="12" id="KW-0732">Signal</keyword>
<dbReference type="SFLD" id="SFLDG01168">
    <property type="entry name" value="Ferric_reductase_subgroup_(FRE"/>
    <property type="match status" value="1"/>
</dbReference>
<evidence type="ECO:0000256" key="7">
    <source>
        <dbReference type="ARBA" id="ARBA00023002"/>
    </source>
</evidence>
<name>A0A8H6KE38_9PEZI</name>
<dbReference type="InterPro" id="IPR013130">
    <property type="entry name" value="Fe3_Rdtase_TM_dom"/>
</dbReference>
<feature type="transmembrane region" description="Helical" evidence="11">
    <location>
        <begin position="374"/>
        <end position="396"/>
    </location>
</feature>
<evidence type="ECO:0000259" key="13">
    <source>
        <dbReference type="PROSITE" id="PS51384"/>
    </source>
</evidence>
<dbReference type="GO" id="GO:0000293">
    <property type="term" value="F:ferric-chelate reductase activity"/>
    <property type="evidence" value="ECO:0007669"/>
    <property type="project" value="UniProtKB-ARBA"/>
</dbReference>
<organism evidence="14 15">
    <name type="scientific">Colletotrichum plurivorum</name>
    <dbReference type="NCBI Taxonomy" id="2175906"/>
    <lineage>
        <taxon>Eukaryota</taxon>
        <taxon>Fungi</taxon>
        <taxon>Dikarya</taxon>
        <taxon>Ascomycota</taxon>
        <taxon>Pezizomycotina</taxon>
        <taxon>Sordariomycetes</taxon>
        <taxon>Hypocreomycetidae</taxon>
        <taxon>Glomerellales</taxon>
        <taxon>Glomerellaceae</taxon>
        <taxon>Colletotrichum</taxon>
        <taxon>Colletotrichum orchidearum species complex</taxon>
    </lineage>
</organism>
<dbReference type="InterPro" id="IPR017927">
    <property type="entry name" value="FAD-bd_FR_type"/>
</dbReference>
<dbReference type="Pfam" id="PF08022">
    <property type="entry name" value="FAD_binding_8"/>
    <property type="match status" value="1"/>
</dbReference>
<dbReference type="SUPFAM" id="SSF52343">
    <property type="entry name" value="Ferredoxin reductase-like, C-terminal NADP-linked domain"/>
    <property type="match status" value="1"/>
</dbReference>
<evidence type="ECO:0000313" key="15">
    <source>
        <dbReference type="Proteomes" id="UP000654918"/>
    </source>
</evidence>
<reference evidence="14" key="1">
    <citation type="journal article" date="2020" name="Phytopathology">
        <title>Genome Sequence Resources of Colletotrichum truncatum, C. plurivorum, C. musicola, and C. sojae: Four Species Pathogenic to Soybean (Glycine max).</title>
        <authorList>
            <person name="Rogerio F."/>
            <person name="Boufleur T.R."/>
            <person name="Ciampi-Guillardi M."/>
            <person name="Sukno S.A."/>
            <person name="Thon M.R."/>
            <person name="Massola Junior N.S."/>
            <person name="Baroncelli R."/>
        </authorList>
    </citation>
    <scope>NUCLEOTIDE SEQUENCE</scope>
    <source>
        <strain evidence="14">LFN00145</strain>
    </source>
</reference>
<dbReference type="InterPro" id="IPR051410">
    <property type="entry name" value="Ferric/Cupric_Reductase"/>
</dbReference>
<feature type="transmembrane region" description="Helical" evidence="11">
    <location>
        <begin position="254"/>
        <end position="276"/>
    </location>
</feature>
<dbReference type="InterPro" id="IPR013121">
    <property type="entry name" value="Fe_red_NAD-bd_6"/>
</dbReference>
<feature type="domain" description="FAD-binding FR-type" evidence="13">
    <location>
        <begin position="448"/>
        <end position="603"/>
    </location>
</feature>
<evidence type="ECO:0000256" key="4">
    <source>
        <dbReference type="ARBA" id="ARBA00022692"/>
    </source>
</evidence>
<proteinExistence type="inferred from homology"/>
<comment type="similarity">
    <text evidence="2">Belongs to the ferric reductase (FRE) family.</text>
</comment>
<evidence type="ECO:0000256" key="5">
    <source>
        <dbReference type="ARBA" id="ARBA00022982"/>
    </source>
</evidence>
<dbReference type="AlphaFoldDB" id="A0A8H6KE38"/>
<keyword evidence="3" id="KW-0813">Transport</keyword>
<keyword evidence="6 11" id="KW-1133">Transmembrane helix</keyword>
<dbReference type="GO" id="GO:0005886">
    <property type="term" value="C:plasma membrane"/>
    <property type="evidence" value="ECO:0007669"/>
    <property type="project" value="TreeGrafter"/>
</dbReference>
<dbReference type="PANTHER" id="PTHR32361">
    <property type="entry name" value="FERRIC/CUPRIC REDUCTASE TRANSMEMBRANE COMPONENT"/>
    <property type="match status" value="1"/>
</dbReference>
<feature type="transmembrane region" description="Helical" evidence="11">
    <location>
        <begin position="185"/>
        <end position="208"/>
    </location>
</feature>
<gene>
    <name evidence="14" type="ORF">CPLU01_07874</name>
</gene>
<evidence type="ECO:0000256" key="10">
    <source>
        <dbReference type="ARBA" id="ARBA00023180"/>
    </source>
</evidence>
<accession>A0A8H6KE38</accession>
<dbReference type="CDD" id="cd06186">
    <property type="entry name" value="NOX_Duox_like_FAD_NADP"/>
    <property type="match status" value="1"/>
</dbReference>
<evidence type="ECO:0000256" key="2">
    <source>
        <dbReference type="ARBA" id="ARBA00006278"/>
    </source>
</evidence>
<keyword evidence="8" id="KW-0406">Ion transport</keyword>
<feature type="transmembrane region" description="Helical" evidence="11">
    <location>
        <begin position="302"/>
        <end position="323"/>
    </location>
</feature>
<dbReference type="InterPro" id="IPR039261">
    <property type="entry name" value="FNR_nucleotide-bd"/>
</dbReference>
<evidence type="ECO:0000313" key="14">
    <source>
        <dbReference type="EMBL" id="KAF6829588.1"/>
    </source>
</evidence>
<keyword evidence="4 11" id="KW-0812">Transmembrane</keyword>
<dbReference type="PROSITE" id="PS51384">
    <property type="entry name" value="FAD_FR"/>
    <property type="match status" value="1"/>
</dbReference>
<dbReference type="Proteomes" id="UP000654918">
    <property type="component" value="Unassembled WGS sequence"/>
</dbReference>